<name>A0AAD9K2V3_9ANNE</name>
<gene>
    <name evidence="1" type="ORF">LSH36_74g00022</name>
</gene>
<evidence type="ECO:0000313" key="1">
    <source>
        <dbReference type="EMBL" id="KAK2163754.1"/>
    </source>
</evidence>
<organism evidence="1 2">
    <name type="scientific">Paralvinella palmiformis</name>
    <dbReference type="NCBI Taxonomy" id="53620"/>
    <lineage>
        <taxon>Eukaryota</taxon>
        <taxon>Metazoa</taxon>
        <taxon>Spiralia</taxon>
        <taxon>Lophotrochozoa</taxon>
        <taxon>Annelida</taxon>
        <taxon>Polychaeta</taxon>
        <taxon>Sedentaria</taxon>
        <taxon>Canalipalpata</taxon>
        <taxon>Terebellida</taxon>
        <taxon>Terebelliformia</taxon>
        <taxon>Alvinellidae</taxon>
        <taxon>Paralvinella</taxon>
    </lineage>
</organism>
<dbReference type="EMBL" id="JAODUP010000074">
    <property type="protein sequence ID" value="KAK2163754.1"/>
    <property type="molecule type" value="Genomic_DNA"/>
</dbReference>
<dbReference type="AlphaFoldDB" id="A0AAD9K2V3"/>
<dbReference type="Gene3D" id="2.60.120.260">
    <property type="entry name" value="Galactose-binding domain-like"/>
    <property type="match status" value="1"/>
</dbReference>
<proteinExistence type="predicted"/>
<comment type="caution">
    <text evidence="1">The sequence shown here is derived from an EMBL/GenBank/DDBJ whole genome shotgun (WGS) entry which is preliminary data.</text>
</comment>
<keyword evidence="2" id="KW-1185">Reference proteome</keyword>
<accession>A0AAD9K2V3</accession>
<dbReference type="Proteomes" id="UP001208570">
    <property type="component" value="Unassembled WGS sequence"/>
</dbReference>
<evidence type="ECO:0000313" key="2">
    <source>
        <dbReference type="Proteomes" id="UP001208570"/>
    </source>
</evidence>
<reference evidence="1" key="1">
    <citation type="journal article" date="2023" name="Mol. Biol. Evol.">
        <title>Third-Generation Sequencing Reveals the Adaptive Role of the Epigenome in Three Deep-Sea Polychaetes.</title>
        <authorList>
            <person name="Perez M."/>
            <person name="Aroh O."/>
            <person name="Sun Y."/>
            <person name="Lan Y."/>
            <person name="Juniper S.K."/>
            <person name="Young C.R."/>
            <person name="Angers B."/>
            <person name="Qian P.Y."/>
        </authorList>
    </citation>
    <scope>NUCLEOTIDE SEQUENCE</scope>
    <source>
        <strain evidence="1">P08H-3</strain>
    </source>
</reference>
<evidence type="ECO:0008006" key="3">
    <source>
        <dbReference type="Google" id="ProtNLM"/>
    </source>
</evidence>
<protein>
    <recommendedName>
        <fullName evidence="3">Apple domain-containing protein</fullName>
    </recommendedName>
</protein>
<sequence>MSLEKKRCGVLSSTSFIRQTLIVSKKFHDSINITWVGFAYRLQQFQLTIYNQSNNEVLCNYQADEIATYKTITCRRPTVGRHVHFKRRGGAQIHITGLCEVIITGHKLYGDSDAVEVGVVYKALDNQQSWLCPWAVSEVIPRTTRVKCATLCTHHPQCMMFTVQNTNCILTNGTMSTLAAFAKYREWYII</sequence>